<dbReference type="SUPFAM" id="SSF52402">
    <property type="entry name" value="Adenine nucleotide alpha hydrolases-like"/>
    <property type="match status" value="1"/>
</dbReference>
<sequence length="208" mass="22627">MMEKTSATTTKVVEEGGGGGGGREVRRMKMKVMVAIDESEGSFYALKWALENLFENMASKCYASTAEEAHAGMVENEGGMVFLVHVQPRFAEYGYPIIGPNVEDYVRKSQEEASAAILSRGLHMCKDKKVKAETIILRGDPREMICQAAEQVHVDLLVVGSRGLGTISRLFIGSVSDYCAHNAKVPILIVKPPIKKDTKETQTSAGTA</sequence>
<dbReference type="PANTHER" id="PTHR31964">
    <property type="entry name" value="ADENINE NUCLEOTIDE ALPHA HYDROLASES-LIKE SUPERFAMILY PROTEIN"/>
    <property type="match status" value="1"/>
</dbReference>
<proteinExistence type="predicted"/>
<dbReference type="Gene3D" id="3.40.50.620">
    <property type="entry name" value="HUPs"/>
    <property type="match status" value="1"/>
</dbReference>
<dbReference type="OrthoDB" id="843225at2759"/>
<dbReference type="InterPro" id="IPR006016">
    <property type="entry name" value="UspA"/>
</dbReference>
<dbReference type="PANTHER" id="PTHR31964:SF124">
    <property type="entry name" value="ADENINE NUCLEOTIDE ALPHA HYDROLASES-LIKE SUPERFAMILY PROTEIN"/>
    <property type="match status" value="1"/>
</dbReference>
<dbReference type="RefSeq" id="XP_015951210.1">
    <property type="nucleotide sequence ID" value="XM_016095724.2"/>
</dbReference>
<dbReference type="InterPro" id="IPR014729">
    <property type="entry name" value="Rossmann-like_a/b/a_fold"/>
</dbReference>
<dbReference type="CDD" id="cd23659">
    <property type="entry name" value="USP_At3g01520-like"/>
    <property type="match status" value="1"/>
</dbReference>
<keyword evidence="3" id="KW-1185">Reference proteome</keyword>
<reference evidence="3" key="1">
    <citation type="journal article" date="2016" name="Nat. Genet.">
        <title>The genome sequences of Arachis duranensis and Arachis ipaensis, the diploid ancestors of cultivated peanut.</title>
        <authorList>
            <person name="Bertioli D.J."/>
            <person name="Cannon S.B."/>
            <person name="Froenicke L."/>
            <person name="Huang G."/>
            <person name="Farmer A.D."/>
            <person name="Cannon E.K."/>
            <person name="Liu X."/>
            <person name="Gao D."/>
            <person name="Clevenger J."/>
            <person name="Dash S."/>
            <person name="Ren L."/>
            <person name="Moretzsohn M.C."/>
            <person name="Shirasawa K."/>
            <person name="Huang W."/>
            <person name="Vidigal B."/>
            <person name="Abernathy B."/>
            <person name="Chu Y."/>
            <person name="Niederhuth C.E."/>
            <person name="Umale P."/>
            <person name="Araujo A.C."/>
            <person name="Kozik A."/>
            <person name="Kim K.D."/>
            <person name="Burow M.D."/>
            <person name="Varshney R.K."/>
            <person name="Wang X."/>
            <person name="Zhang X."/>
            <person name="Barkley N."/>
            <person name="Guimaraes P.M."/>
            <person name="Isobe S."/>
            <person name="Guo B."/>
            <person name="Liao B."/>
            <person name="Stalker H.T."/>
            <person name="Schmitz R.J."/>
            <person name="Scheffler B.E."/>
            <person name="Leal-Bertioli S.C."/>
            <person name="Xun X."/>
            <person name="Jackson S.A."/>
            <person name="Michelmore R."/>
            <person name="Ozias-Akins P."/>
        </authorList>
    </citation>
    <scope>NUCLEOTIDE SEQUENCE [LARGE SCALE GENOMIC DNA]</scope>
    <source>
        <strain evidence="3">cv. V14167</strain>
    </source>
</reference>
<dbReference type="Pfam" id="PF00582">
    <property type="entry name" value="Usp"/>
    <property type="match status" value="1"/>
</dbReference>
<protein>
    <submittedName>
        <fullName evidence="4">Uncharacterized protein LOC107476010</fullName>
    </submittedName>
</protein>
<evidence type="ECO:0000313" key="3">
    <source>
        <dbReference type="Proteomes" id="UP000515211"/>
    </source>
</evidence>
<dbReference type="PRINTS" id="PR01438">
    <property type="entry name" value="UNVRSLSTRESS"/>
</dbReference>
<dbReference type="Proteomes" id="UP000515211">
    <property type="component" value="Chromosome 2"/>
</dbReference>
<dbReference type="GeneID" id="107476010"/>
<dbReference type="KEGG" id="adu:107476010"/>
<evidence type="ECO:0000313" key="4">
    <source>
        <dbReference type="RefSeq" id="XP_015951210.1"/>
    </source>
</evidence>
<dbReference type="AlphaFoldDB" id="A0A6P4CGL7"/>
<gene>
    <name evidence="4" type="primary">LOC107476010</name>
</gene>
<evidence type="ECO:0000259" key="2">
    <source>
        <dbReference type="Pfam" id="PF00582"/>
    </source>
</evidence>
<organism evidence="3 4">
    <name type="scientific">Arachis duranensis</name>
    <name type="common">Wild peanut</name>
    <dbReference type="NCBI Taxonomy" id="130453"/>
    <lineage>
        <taxon>Eukaryota</taxon>
        <taxon>Viridiplantae</taxon>
        <taxon>Streptophyta</taxon>
        <taxon>Embryophyta</taxon>
        <taxon>Tracheophyta</taxon>
        <taxon>Spermatophyta</taxon>
        <taxon>Magnoliopsida</taxon>
        <taxon>eudicotyledons</taxon>
        <taxon>Gunneridae</taxon>
        <taxon>Pentapetalae</taxon>
        <taxon>rosids</taxon>
        <taxon>fabids</taxon>
        <taxon>Fabales</taxon>
        <taxon>Fabaceae</taxon>
        <taxon>Papilionoideae</taxon>
        <taxon>50 kb inversion clade</taxon>
        <taxon>dalbergioids sensu lato</taxon>
        <taxon>Dalbergieae</taxon>
        <taxon>Pterocarpus clade</taxon>
        <taxon>Arachis</taxon>
    </lineage>
</organism>
<evidence type="ECO:0000256" key="1">
    <source>
        <dbReference type="SAM" id="MobiDB-lite"/>
    </source>
</evidence>
<feature type="region of interest" description="Disordered" evidence="1">
    <location>
        <begin position="1"/>
        <end position="22"/>
    </location>
</feature>
<accession>A0A6P4CGL7</accession>
<dbReference type="InterPro" id="IPR006015">
    <property type="entry name" value="Universal_stress_UspA"/>
</dbReference>
<feature type="compositionally biased region" description="Polar residues" evidence="1">
    <location>
        <begin position="1"/>
        <end position="11"/>
    </location>
</feature>
<name>A0A6P4CGL7_ARADU</name>
<feature type="domain" description="UspA" evidence="2">
    <location>
        <begin position="30"/>
        <end position="191"/>
    </location>
</feature>
<reference evidence="4" key="2">
    <citation type="submission" date="2025-08" db="UniProtKB">
        <authorList>
            <consortium name="RefSeq"/>
        </authorList>
    </citation>
    <scope>IDENTIFICATION</scope>
    <source>
        <tissue evidence="4">Whole plant</tissue>
    </source>
</reference>